<dbReference type="Pfam" id="PF00753">
    <property type="entry name" value="Lactamase_B"/>
    <property type="match status" value="1"/>
</dbReference>
<keyword evidence="2" id="KW-0479">Metal-binding</keyword>
<keyword evidence="7" id="KW-1185">Reference proteome</keyword>
<comment type="caution">
    <text evidence="6">The sequence shown here is derived from an EMBL/GenBank/DDBJ whole genome shotgun (WGS) entry which is preliminary data.</text>
</comment>
<dbReference type="Gene3D" id="3.60.15.10">
    <property type="entry name" value="Ribonuclease Z/Hydroxyacylglutathione hydrolase-like"/>
    <property type="match status" value="1"/>
</dbReference>
<dbReference type="GO" id="GO:0016787">
    <property type="term" value="F:hydrolase activity"/>
    <property type="evidence" value="ECO:0007669"/>
    <property type="project" value="UniProtKB-KW"/>
</dbReference>
<gene>
    <name evidence="6" type="ORF">N7498_004464</name>
</gene>
<evidence type="ECO:0000259" key="5">
    <source>
        <dbReference type="SMART" id="SM00849"/>
    </source>
</evidence>
<name>A0A9W9N425_9EURO</name>
<dbReference type="SUPFAM" id="SSF56281">
    <property type="entry name" value="Metallo-hydrolase/oxidoreductase"/>
    <property type="match status" value="1"/>
</dbReference>
<dbReference type="PANTHER" id="PTHR42978:SF5">
    <property type="entry name" value="METALLO-BETA-LACTAMASE DOMAIN-CONTAINING PROTEIN"/>
    <property type="match status" value="1"/>
</dbReference>
<reference evidence="6" key="2">
    <citation type="journal article" date="2023" name="IMA Fungus">
        <title>Comparative genomic study of the Penicillium genus elucidates a diverse pangenome and 15 lateral gene transfer events.</title>
        <authorList>
            <person name="Petersen C."/>
            <person name="Sorensen T."/>
            <person name="Nielsen M.R."/>
            <person name="Sondergaard T.E."/>
            <person name="Sorensen J.L."/>
            <person name="Fitzpatrick D.A."/>
            <person name="Frisvad J.C."/>
            <person name="Nielsen K.L."/>
        </authorList>
    </citation>
    <scope>NUCLEOTIDE SEQUENCE</scope>
    <source>
        <strain evidence="6">IBT 15544</strain>
    </source>
</reference>
<sequence>SGTRIDIPAEQFVQPKVCGFNRLKGPSFCFLISHASGQKVVFDLSVRQGFEKLAPTVVDAIHKLVHDWHLSTSRDVSEVLFENNIRLPDVQAITWSHFHFDHVGNPALFPASTELIVGPGSTAAVGNGYPNEPDAPVLASDWEGRELVELDFGETNDTLQIGQFKALDWFGDGSIFVLHTPGHAVGHLCGLARVLGDSYVLMAGVACDGHTAPFFQPAKDYTHDYKQCLSTLEGIAELDAKDNVFVVLAHDNHALSIFEEKDDLGMRWLFPEKSIDSWKSNGLKQAIRWKFLADFGHSVD</sequence>
<dbReference type="PANTHER" id="PTHR42978">
    <property type="entry name" value="QUORUM-QUENCHING LACTONASE YTNP-RELATED-RELATED"/>
    <property type="match status" value="1"/>
</dbReference>
<evidence type="ECO:0000313" key="6">
    <source>
        <dbReference type="EMBL" id="KAJ5212818.1"/>
    </source>
</evidence>
<proteinExistence type="inferred from homology"/>
<reference evidence="6" key="1">
    <citation type="submission" date="2022-12" db="EMBL/GenBank/DDBJ databases">
        <authorList>
            <person name="Petersen C."/>
        </authorList>
    </citation>
    <scope>NUCLEOTIDE SEQUENCE</scope>
    <source>
        <strain evidence="6">IBT 15544</strain>
    </source>
</reference>
<feature type="domain" description="Metallo-beta-lactamase" evidence="5">
    <location>
        <begin position="26"/>
        <end position="250"/>
    </location>
</feature>
<feature type="non-terminal residue" evidence="6">
    <location>
        <position position="1"/>
    </location>
</feature>
<evidence type="ECO:0000256" key="4">
    <source>
        <dbReference type="ARBA" id="ARBA00022833"/>
    </source>
</evidence>
<dbReference type="RefSeq" id="XP_058310988.1">
    <property type="nucleotide sequence ID" value="XM_058451526.1"/>
</dbReference>
<dbReference type="InterPro" id="IPR051013">
    <property type="entry name" value="MBL_superfamily_lactonases"/>
</dbReference>
<dbReference type="GO" id="GO:0046872">
    <property type="term" value="F:metal ion binding"/>
    <property type="evidence" value="ECO:0007669"/>
    <property type="project" value="UniProtKB-KW"/>
</dbReference>
<organism evidence="6 7">
    <name type="scientific">Penicillium cinerascens</name>
    <dbReference type="NCBI Taxonomy" id="70096"/>
    <lineage>
        <taxon>Eukaryota</taxon>
        <taxon>Fungi</taxon>
        <taxon>Dikarya</taxon>
        <taxon>Ascomycota</taxon>
        <taxon>Pezizomycotina</taxon>
        <taxon>Eurotiomycetes</taxon>
        <taxon>Eurotiomycetidae</taxon>
        <taxon>Eurotiales</taxon>
        <taxon>Aspergillaceae</taxon>
        <taxon>Penicillium</taxon>
    </lineage>
</organism>
<dbReference type="EMBL" id="JAPQKR010000008">
    <property type="protein sequence ID" value="KAJ5212818.1"/>
    <property type="molecule type" value="Genomic_DNA"/>
</dbReference>
<dbReference type="CDD" id="cd07730">
    <property type="entry name" value="metallo-hydrolase-like_MBL-fold"/>
    <property type="match status" value="1"/>
</dbReference>
<evidence type="ECO:0000256" key="1">
    <source>
        <dbReference type="ARBA" id="ARBA00007749"/>
    </source>
</evidence>
<dbReference type="AlphaFoldDB" id="A0A9W9N425"/>
<dbReference type="Proteomes" id="UP001150904">
    <property type="component" value="Unassembled WGS sequence"/>
</dbReference>
<dbReference type="InterPro" id="IPR001279">
    <property type="entry name" value="Metallo-B-lactamas"/>
</dbReference>
<evidence type="ECO:0000313" key="7">
    <source>
        <dbReference type="Proteomes" id="UP001150904"/>
    </source>
</evidence>
<dbReference type="SMART" id="SM00849">
    <property type="entry name" value="Lactamase_B"/>
    <property type="match status" value="1"/>
</dbReference>
<dbReference type="OrthoDB" id="10250730at2759"/>
<evidence type="ECO:0000256" key="2">
    <source>
        <dbReference type="ARBA" id="ARBA00022723"/>
    </source>
</evidence>
<evidence type="ECO:0000256" key="3">
    <source>
        <dbReference type="ARBA" id="ARBA00022801"/>
    </source>
</evidence>
<comment type="similarity">
    <text evidence="1">Belongs to the metallo-beta-lactamase superfamily.</text>
</comment>
<protein>
    <submittedName>
        <fullName evidence="6">Metallo-beta-lactamase superfamily protein</fullName>
    </submittedName>
</protein>
<keyword evidence="4" id="KW-0862">Zinc</keyword>
<accession>A0A9W9N425</accession>
<dbReference type="GeneID" id="83178827"/>
<keyword evidence="3" id="KW-0378">Hydrolase</keyword>
<dbReference type="InterPro" id="IPR036866">
    <property type="entry name" value="RibonucZ/Hydroxyglut_hydro"/>
</dbReference>